<dbReference type="RefSeq" id="XP_005106105.3">
    <property type="nucleotide sequence ID" value="XM_005106048.3"/>
</dbReference>
<evidence type="ECO:0000313" key="7">
    <source>
        <dbReference type="Proteomes" id="UP000694888"/>
    </source>
</evidence>
<evidence type="ECO:0000256" key="3">
    <source>
        <dbReference type="ARBA" id="ARBA00022692"/>
    </source>
</evidence>
<name>A0ABM0K0U5_APLCA</name>
<feature type="transmembrane region" description="Helical" evidence="6">
    <location>
        <begin position="186"/>
        <end position="205"/>
    </location>
</feature>
<feature type="transmembrane region" description="Helical" evidence="6">
    <location>
        <begin position="151"/>
        <end position="174"/>
    </location>
</feature>
<keyword evidence="7" id="KW-1185">Reference proteome</keyword>
<keyword evidence="3 6" id="KW-0812">Transmembrane</keyword>
<dbReference type="Pfam" id="PF06541">
    <property type="entry name" value="ABC_trans_CmpB"/>
    <property type="match status" value="1"/>
</dbReference>
<dbReference type="InterPro" id="IPR010540">
    <property type="entry name" value="CmpB_TMEM229"/>
</dbReference>
<sequence>MYVMYCADFGRSTERNQLIGNFAKGVVYEVATDWFVLIDLTSAPLVGFRLCSDSFPLNRGVARAHRFNQVTMAVFTLERISTLGRFYIYAIHGYATEVMFTALWEFVVNMNWKFPGNTSIWSFPIYGLSGLVFEYLYLCMSSRGIPLPLRALVYTLWTYCWEFGTGFILKQFGACPWDYTPFHGDFMGIVTLEYAPLWYLGAIVNEKLVMYYSRRIFFGPPMEEMKETSVKQDSKLIINGAAGDVEKKAE</sequence>
<dbReference type="Proteomes" id="UP000694888">
    <property type="component" value="Unplaced"/>
</dbReference>
<evidence type="ECO:0000313" key="8">
    <source>
        <dbReference type="RefSeq" id="XP_005106105.3"/>
    </source>
</evidence>
<feature type="transmembrane region" description="Helical" evidence="6">
    <location>
        <begin position="119"/>
        <end position="139"/>
    </location>
</feature>
<comment type="similarity">
    <text evidence="2">Belongs to the TMEM229 family.</text>
</comment>
<organism evidence="7 8">
    <name type="scientific">Aplysia californica</name>
    <name type="common">California sea hare</name>
    <dbReference type="NCBI Taxonomy" id="6500"/>
    <lineage>
        <taxon>Eukaryota</taxon>
        <taxon>Metazoa</taxon>
        <taxon>Spiralia</taxon>
        <taxon>Lophotrochozoa</taxon>
        <taxon>Mollusca</taxon>
        <taxon>Gastropoda</taxon>
        <taxon>Heterobranchia</taxon>
        <taxon>Euthyneura</taxon>
        <taxon>Tectipleura</taxon>
        <taxon>Aplysiida</taxon>
        <taxon>Aplysioidea</taxon>
        <taxon>Aplysiidae</taxon>
        <taxon>Aplysia</taxon>
    </lineage>
</organism>
<evidence type="ECO:0000256" key="6">
    <source>
        <dbReference type="SAM" id="Phobius"/>
    </source>
</evidence>
<gene>
    <name evidence="8" type="primary">LOC101858053</name>
</gene>
<feature type="transmembrane region" description="Helical" evidence="6">
    <location>
        <begin position="86"/>
        <end position="107"/>
    </location>
</feature>
<evidence type="ECO:0000256" key="5">
    <source>
        <dbReference type="ARBA" id="ARBA00023136"/>
    </source>
</evidence>
<keyword evidence="5 6" id="KW-0472">Membrane</keyword>
<reference evidence="8" key="1">
    <citation type="submission" date="2025-08" db="UniProtKB">
        <authorList>
            <consortium name="RefSeq"/>
        </authorList>
    </citation>
    <scope>IDENTIFICATION</scope>
</reference>
<dbReference type="PANTHER" id="PTHR31746">
    <property type="entry name" value="TRANSMEMBRANE PROTEIN 229 FAMILY MEMBER"/>
    <property type="match status" value="1"/>
</dbReference>
<accession>A0ABM0K0U5</accession>
<keyword evidence="4 6" id="KW-1133">Transmembrane helix</keyword>
<protein>
    <submittedName>
        <fullName evidence="8">Transmembrane protein 229B</fullName>
    </submittedName>
</protein>
<evidence type="ECO:0000256" key="4">
    <source>
        <dbReference type="ARBA" id="ARBA00022989"/>
    </source>
</evidence>
<proteinExistence type="inferred from homology"/>
<evidence type="ECO:0000256" key="1">
    <source>
        <dbReference type="ARBA" id="ARBA00004141"/>
    </source>
</evidence>
<evidence type="ECO:0000256" key="2">
    <source>
        <dbReference type="ARBA" id="ARBA00006371"/>
    </source>
</evidence>
<comment type="subcellular location">
    <subcellularLocation>
        <location evidence="1">Membrane</location>
        <topology evidence="1">Multi-pass membrane protein</topology>
    </subcellularLocation>
</comment>
<dbReference type="GeneID" id="101858053"/>
<dbReference type="PANTHER" id="PTHR31746:SF3">
    <property type="entry name" value="TRANSMEMBRANE PROTEIN 229B"/>
    <property type="match status" value="1"/>
</dbReference>